<feature type="region of interest" description="Disordered" evidence="2">
    <location>
        <begin position="214"/>
        <end position="245"/>
    </location>
</feature>
<name>A0AAD6J1Y1_DREDA</name>
<dbReference type="EMBL" id="JAQGDS010000002">
    <property type="protein sequence ID" value="KAJ6263009.1"/>
    <property type="molecule type" value="Genomic_DNA"/>
</dbReference>
<evidence type="ECO:0000256" key="1">
    <source>
        <dbReference type="SAM" id="Coils"/>
    </source>
</evidence>
<keyword evidence="4" id="KW-1185">Reference proteome</keyword>
<feature type="region of interest" description="Disordered" evidence="2">
    <location>
        <begin position="88"/>
        <end position="184"/>
    </location>
</feature>
<feature type="compositionally biased region" description="Basic and acidic residues" evidence="2">
    <location>
        <begin position="111"/>
        <end position="127"/>
    </location>
</feature>
<feature type="compositionally biased region" description="Low complexity" evidence="2">
    <location>
        <begin position="223"/>
        <end position="239"/>
    </location>
</feature>
<keyword evidence="1" id="KW-0175">Coiled coil</keyword>
<sequence length="365" mass="39497">MSTSDSKTKDKENTKRVFGKLIDVSIPDPTIPGTCTDEAGKSSIADELACLRVSPPPEPKAKRRPPPLQLHLRSAPIDIVRNPKKVHSLDPMDQYEFQDTIPSSPLTGRPPGDREGGCWPRELREKFDSDDDEPQDYFGAVRARNQETFSEPARSESPMSSKRAASPQEAEAGGPTPAVVDSPVHSPVPAPLLAAAPAAAPAPVSVATPAAAPAAAPAPAPDAAPIAAPPTAAQPTSQPGSSGWAEAAARVPDLLRYDREVEAWCAYVTKHGATMTSIQHGISIFARKMKRDQATYAVLNTFGAYLDLTLEQWVEIKSFYDKCYARITQLEHAKADAENARLAAKVKEQEDRIRCLEMELKKMDM</sequence>
<gene>
    <name evidence="3" type="ORF">Dda_1567</name>
</gene>
<feature type="coiled-coil region" evidence="1">
    <location>
        <begin position="330"/>
        <end position="359"/>
    </location>
</feature>
<dbReference type="AlphaFoldDB" id="A0AAD6J1Y1"/>
<evidence type="ECO:0000256" key="2">
    <source>
        <dbReference type="SAM" id="MobiDB-lite"/>
    </source>
</evidence>
<evidence type="ECO:0000313" key="3">
    <source>
        <dbReference type="EMBL" id="KAJ6263009.1"/>
    </source>
</evidence>
<reference evidence="3" key="1">
    <citation type="submission" date="2023-01" db="EMBL/GenBank/DDBJ databases">
        <title>The chitinases involved in constricting ring structure development in the nematode-trapping fungus Drechslerella dactyloides.</title>
        <authorList>
            <person name="Wang R."/>
            <person name="Zhang L."/>
            <person name="Tang P."/>
            <person name="Li S."/>
            <person name="Liang L."/>
        </authorList>
    </citation>
    <scope>NUCLEOTIDE SEQUENCE</scope>
    <source>
        <strain evidence="3">YMF1.00031</strain>
    </source>
</reference>
<accession>A0AAD6J1Y1</accession>
<protein>
    <submittedName>
        <fullName evidence="3">Uncharacterized protein</fullName>
    </submittedName>
</protein>
<evidence type="ECO:0000313" key="4">
    <source>
        <dbReference type="Proteomes" id="UP001221413"/>
    </source>
</evidence>
<organism evidence="3 4">
    <name type="scientific">Drechslerella dactyloides</name>
    <name type="common">Nematode-trapping fungus</name>
    <name type="synonym">Arthrobotrys dactyloides</name>
    <dbReference type="NCBI Taxonomy" id="74499"/>
    <lineage>
        <taxon>Eukaryota</taxon>
        <taxon>Fungi</taxon>
        <taxon>Dikarya</taxon>
        <taxon>Ascomycota</taxon>
        <taxon>Pezizomycotina</taxon>
        <taxon>Orbiliomycetes</taxon>
        <taxon>Orbiliales</taxon>
        <taxon>Orbiliaceae</taxon>
        <taxon>Drechslerella</taxon>
    </lineage>
</organism>
<comment type="caution">
    <text evidence="3">The sequence shown here is derived from an EMBL/GenBank/DDBJ whole genome shotgun (WGS) entry which is preliminary data.</text>
</comment>
<proteinExistence type="predicted"/>
<dbReference type="Proteomes" id="UP001221413">
    <property type="component" value="Unassembled WGS sequence"/>
</dbReference>